<evidence type="ECO:0000313" key="3">
    <source>
        <dbReference type="Proteomes" id="UP000680038"/>
    </source>
</evidence>
<evidence type="ECO:0000256" key="1">
    <source>
        <dbReference type="SAM" id="Phobius"/>
    </source>
</evidence>
<organism evidence="2 3">
    <name type="scientific">Dyadobacter helix</name>
    <dbReference type="NCBI Taxonomy" id="2822344"/>
    <lineage>
        <taxon>Bacteria</taxon>
        <taxon>Pseudomonadati</taxon>
        <taxon>Bacteroidota</taxon>
        <taxon>Cytophagia</taxon>
        <taxon>Cytophagales</taxon>
        <taxon>Spirosomataceae</taxon>
        <taxon>Dyadobacter</taxon>
    </lineage>
</organism>
<name>A0A916NAL1_9BACT</name>
<evidence type="ECO:0008006" key="4">
    <source>
        <dbReference type="Google" id="ProtNLM"/>
    </source>
</evidence>
<feature type="transmembrane region" description="Helical" evidence="1">
    <location>
        <begin position="27"/>
        <end position="48"/>
    </location>
</feature>
<sequence length="79" mass="9455">MVRKHRFEGGVKYLFFNFNYGVDQLQVIHHFLCFGFRVFIFATARVALYYRFAFCQQQLVHIRSLANEKKSEQQEAKTS</sequence>
<keyword evidence="1" id="KW-0812">Transmembrane</keyword>
<dbReference type="AlphaFoldDB" id="A0A916NAL1"/>
<proteinExistence type="predicted"/>
<accession>A0A916NAL1</accession>
<comment type="caution">
    <text evidence="2">The sequence shown here is derived from an EMBL/GenBank/DDBJ whole genome shotgun (WGS) entry which is preliminary data.</text>
</comment>
<keyword evidence="1" id="KW-0472">Membrane</keyword>
<reference evidence="2" key="1">
    <citation type="submission" date="2021-04" db="EMBL/GenBank/DDBJ databases">
        <authorList>
            <person name="Rodrigo-Torres L."/>
            <person name="Arahal R. D."/>
            <person name="Lucena T."/>
        </authorList>
    </citation>
    <scope>NUCLEOTIDE SEQUENCE</scope>
    <source>
        <strain evidence="2">CECT 9275</strain>
    </source>
</reference>
<dbReference type="EMBL" id="CAJRAF010000001">
    <property type="protein sequence ID" value="CAG4991181.1"/>
    <property type="molecule type" value="Genomic_DNA"/>
</dbReference>
<keyword evidence="3" id="KW-1185">Reference proteome</keyword>
<keyword evidence="1" id="KW-1133">Transmembrane helix</keyword>
<dbReference type="Proteomes" id="UP000680038">
    <property type="component" value="Unassembled WGS sequence"/>
</dbReference>
<gene>
    <name evidence="2" type="ORF">DYBT9275_00698</name>
</gene>
<protein>
    <recommendedName>
        <fullName evidence="4">Transmembrane protein</fullName>
    </recommendedName>
</protein>
<evidence type="ECO:0000313" key="2">
    <source>
        <dbReference type="EMBL" id="CAG4991181.1"/>
    </source>
</evidence>